<evidence type="ECO:0000313" key="4">
    <source>
        <dbReference type="Proteomes" id="UP000322791"/>
    </source>
</evidence>
<accession>A0A5D6V5V6</accession>
<evidence type="ECO:0000256" key="1">
    <source>
        <dbReference type="SAM" id="MobiDB-lite"/>
    </source>
</evidence>
<organism evidence="3 4">
    <name type="scientific">Hymenobacter lutimineralis</name>
    <dbReference type="NCBI Taxonomy" id="2606448"/>
    <lineage>
        <taxon>Bacteria</taxon>
        <taxon>Pseudomonadati</taxon>
        <taxon>Bacteroidota</taxon>
        <taxon>Cytophagia</taxon>
        <taxon>Cytophagales</taxon>
        <taxon>Hymenobacteraceae</taxon>
        <taxon>Hymenobacter</taxon>
    </lineage>
</organism>
<protein>
    <recommendedName>
        <fullName evidence="5">Lipoprotein</fullName>
    </recommendedName>
</protein>
<feature type="region of interest" description="Disordered" evidence="1">
    <location>
        <begin position="33"/>
        <end position="56"/>
    </location>
</feature>
<keyword evidence="2" id="KW-0732">Signal</keyword>
<proteinExistence type="predicted"/>
<dbReference type="RefSeq" id="WP_149070709.1">
    <property type="nucleotide sequence ID" value="NZ_VTHL01000008.1"/>
</dbReference>
<feature type="signal peptide" evidence="2">
    <location>
        <begin position="1"/>
        <end position="20"/>
    </location>
</feature>
<gene>
    <name evidence="3" type="ORF">FY528_09205</name>
</gene>
<dbReference type="EMBL" id="VTHL01000008">
    <property type="protein sequence ID" value="TYZ10034.1"/>
    <property type="molecule type" value="Genomic_DNA"/>
</dbReference>
<dbReference type="Proteomes" id="UP000322791">
    <property type="component" value="Unassembled WGS sequence"/>
</dbReference>
<sequence length="182" mass="19750">MKALPFFPTTLALGASLFFASCSKESDNIQPLAATQESSIRGGNGNGSTNGNGAIGEARPLPCDTYNYHMVYNGNGNGTWIQDVVRTEYMTRKLLNLNYEVFMQQTKYTITPSGKETSVWEGTLTEKADIPTAQTTFLSEAWSECGKHYASECKKFANGKIMLTLVHDPANQASASSQGQGN</sequence>
<feature type="compositionally biased region" description="Gly residues" evidence="1">
    <location>
        <begin position="42"/>
        <end position="54"/>
    </location>
</feature>
<dbReference type="AlphaFoldDB" id="A0A5D6V5V6"/>
<reference evidence="3 4" key="1">
    <citation type="submission" date="2019-08" db="EMBL/GenBank/DDBJ databases">
        <authorList>
            <person name="Seo M.-J."/>
        </authorList>
    </citation>
    <scope>NUCLEOTIDE SEQUENCE [LARGE SCALE GENOMIC DNA]</scope>
    <source>
        <strain evidence="3 4">KIGAM108</strain>
    </source>
</reference>
<feature type="chain" id="PRO_5022914712" description="Lipoprotein" evidence="2">
    <location>
        <begin position="21"/>
        <end position="182"/>
    </location>
</feature>
<keyword evidence="4" id="KW-1185">Reference proteome</keyword>
<evidence type="ECO:0000313" key="3">
    <source>
        <dbReference type="EMBL" id="TYZ10034.1"/>
    </source>
</evidence>
<evidence type="ECO:0000256" key="2">
    <source>
        <dbReference type="SAM" id="SignalP"/>
    </source>
</evidence>
<name>A0A5D6V5V6_9BACT</name>
<dbReference type="PROSITE" id="PS51257">
    <property type="entry name" value="PROKAR_LIPOPROTEIN"/>
    <property type="match status" value="1"/>
</dbReference>
<comment type="caution">
    <text evidence="3">The sequence shown here is derived from an EMBL/GenBank/DDBJ whole genome shotgun (WGS) entry which is preliminary data.</text>
</comment>
<evidence type="ECO:0008006" key="5">
    <source>
        <dbReference type="Google" id="ProtNLM"/>
    </source>
</evidence>